<sequence>MDAKGFESKVAELVAVTQRLDVPRILMVRRMTLHDPETLKWANQRQLELIFSVILEKALERTGSDVVHAASLDQFDSMLPPGDDAVRDQERWMLFDLSRAMLAGVKTEDENTTDAVMEELAADETPIDSGDFATLFDETIARHTRRTLNALACTGTRPHIPHPFVVSPHFAPVFERVIRDYVLKSIRSTRRIKEMAASRNWQQKGSANRLLSMILADQDQNPILYYWDLRWQGFDPARATAKGKGTIRPEDNPWDIFKEDGTAHEYIPPYYTDIPMLQRLIRYDGDEIAEAWQRIAQIYQQEFAPTSKNDQARQGAFRDAILSAIEKLDNHAGDLLVIRAFYDLPKVDRMFLKMLIQSLGRSEMERNRKAPLLIQFFNDLPR</sequence>
<comment type="caution">
    <text evidence="1">The sequence shown here is derived from an EMBL/GenBank/DDBJ whole genome shotgun (WGS) entry which is preliminary data.</text>
</comment>
<organism evidence="1 2">
    <name type="scientific">Magnetospirillum aberrantis SpK</name>
    <dbReference type="NCBI Taxonomy" id="908842"/>
    <lineage>
        <taxon>Bacteria</taxon>
        <taxon>Pseudomonadati</taxon>
        <taxon>Pseudomonadota</taxon>
        <taxon>Alphaproteobacteria</taxon>
        <taxon>Rhodospirillales</taxon>
        <taxon>Rhodospirillaceae</taxon>
        <taxon>Magnetospirillum</taxon>
    </lineage>
</organism>
<name>A0A7C9QTH7_9PROT</name>
<dbReference type="AlphaFoldDB" id="A0A7C9QTH7"/>
<dbReference type="EMBL" id="JAAIYP010000035">
    <property type="protein sequence ID" value="NFV80165.1"/>
    <property type="molecule type" value="Genomic_DNA"/>
</dbReference>
<dbReference type="Proteomes" id="UP000480684">
    <property type="component" value="Unassembled WGS sequence"/>
</dbReference>
<dbReference type="RefSeq" id="WP_163677858.1">
    <property type="nucleotide sequence ID" value="NZ_JAAIYP010000035.1"/>
</dbReference>
<evidence type="ECO:0000313" key="2">
    <source>
        <dbReference type="Proteomes" id="UP000480684"/>
    </source>
</evidence>
<protein>
    <submittedName>
        <fullName evidence="1">Uncharacterized protein</fullName>
    </submittedName>
</protein>
<reference evidence="1 2" key="1">
    <citation type="submission" date="2020-02" db="EMBL/GenBank/DDBJ databases">
        <authorList>
            <person name="Dziuba M."/>
            <person name="Kuznetsov B."/>
            <person name="Mardanov A."/>
            <person name="Ravin N."/>
            <person name="Grouzdev D."/>
        </authorList>
    </citation>
    <scope>NUCLEOTIDE SEQUENCE [LARGE SCALE GENOMIC DNA]</scope>
    <source>
        <strain evidence="1 2">SpK</strain>
    </source>
</reference>
<evidence type="ECO:0000313" key="1">
    <source>
        <dbReference type="EMBL" id="NFV80165.1"/>
    </source>
</evidence>
<accession>A0A7C9QTH7</accession>
<gene>
    <name evidence="1" type="ORF">G4223_08585</name>
</gene>
<proteinExistence type="predicted"/>
<keyword evidence="2" id="KW-1185">Reference proteome</keyword>